<dbReference type="InterPro" id="IPR035897">
    <property type="entry name" value="Toll_tir_struct_dom_sf"/>
</dbReference>
<dbReference type="PROSITE" id="PS51534">
    <property type="entry name" value="SEFIR"/>
    <property type="match status" value="1"/>
</dbReference>
<gene>
    <name evidence="3" type="ORF">Vau01_105880</name>
</gene>
<dbReference type="InterPro" id="IPR056079">
    <property type="entry name" value="DUF7662"/>
</dbReference>
<evidence type="ECO:0000313" key="4">
    <source>
        <dbReference type="Proteomes" id="UP000612585"/>
    </source>
</evidence>
<dbReference type="AlphaFoldDB" id="A0A8J4E8T0"/>
<name>A0A8J4E8T0_9ACTN</name>
<dbReference type="Proteomes" id="UP000612585">
    <property type="component" value="Unassembled WGS sequence"/>
</dbReference>
<dbReference type="InterPro" id="IPR013568">
    <property type="entry name" value="SEFIR_dom"/>
</dbReference>
<reference evidence="3" key="1">
    <citation type="submission" date="2021-01" db="EMBL/GenBank/DDBJ databases">
        <title>Whole genome shotgun sequence of Virgisporangium aurantiacum NBRC 16421.</title>
        <authorList>
            <person name="Komaki H."/>
            <person name="Tamura T."/>
        </authorList>
    </citation>
    <scope>NUCLEOTIDE SEQUENCE</scope>
    <source>
        <strain evidence="3">NBRC 16421</strain>
    </source>
</reference>
<dbReference type="GO" id="GO:0007165">
    <property type="term" value="P:signal transduction"/>
    <property type="evidence" value="ECO:0007669"/>
    <property type="project" value="InterPro"/>
</dbReference>
<feature type="region of interest" description="Disordered" evidence="1">
    <location>
        <begin position="165"/>
        <end position="199"/>
    </location>
</feature>
<evidence type="ECO:0000256" key="1">
    <source>
        <dbReference type="SAM" id="MobiDB-lite"/>
    </source>
</evidence>
<dbReference type="Pfam" id="PF13676">
    <property type="entry name" value="TIR_2"/>
    <property type="match status" value="1"/>
</dbReference>
<dbReference type="EMBL" id="BOPG01000087">
    <property type="protein sequence ID" value="GIJ63072.1"/>
    <property type="molecule type" value="Genomic_DNA"/>
</dbReference>
<dbReference type="InterPro" id="IPR000157">
    <property type="entry name" value="TIR_dom"/>
</dbReference>
<accession>A0A8J4E8T0</accession>
<evidence type="ECO:0000313" key="3">
    <source>
        <dbReference type="EMBL" id="GIJ63072.1"/>
    </source>
</evidence>
<proteinExistence type="predicted"/>
<organism evidence="3 4">
    <name type="scientific">Virgisporangium aurantiacum</name>
    <dbReference type="NCBI Taxonomy" id="175570"/>
    <lineage>
        <taxon>Bacteria</taxon>
        <taxon>Bacillati</taxon>
        <taxon>Actinomycetota</taxon>
        <taxon>Actinomycetes</taxon>
        <taxon>Micromonosporales</taxon>
        <taxon>Micromonosporaceae</taxon>
        <taxon>Virgisporangium</taxon>
    </lineage>
</organism>
<evidence type="ECO:0000259" key="2">
    <source>
        <dbReference type="PROSITE" id="PS51534"/>
    </source>
</evidence>
<dbReference type="Gene3D" id="3.40.50.10140">
    <property type="entry name" value="Toll/interleukin-1 receptor homology (TIR) domain"/>
    <property type="match status" value="1"/>
</dbReference>
<dbReference type="SUPFAM" id="SSF52200">
    <property type="entry name" value="Toll/Interleukin receptor TIR domain"/>
    <property type="match status" value="1"/>
</dbReference>
<comment type="caution">
    <text evidence="3">The sequence shown here is derived from an EMBL/GenBank/DDBJ whole genome shotgun (WGS) entry which is preliminary data.</text>
</comment>
<keyword evidence="4" id="KW-1185">Reference proteome</keyword>
<sequence>MDSPGAEPVRAFISYAHGNADHEERVLQLYALLRDEGVDAKLDRPAAGQRQFWPQWIAEQIRSADFVLVVASPRYRDRAEGRTGTSVGRGVQWEARQLQELQYRDATEGTRKIIPVVLPGEDAAGFPDWLHPVGGAIYSVPELTPSGVDELIRLLTGQPLYLEPPLGRVRPRPPRRVPVPRRESVAKAAAGRSTPPEALTGDAHERVRAAAAEVAARAHNEASADADRGYRDGVSFIRELSSTRELQGLAAVGFDVTKWLDPLVRQWGRAAAGLDAHPIPTWAGTLARYLGSRADPIGYDEFAFRPSDAYVAGFGDGVRAVWQAAGLGRSLLAHGSIAPSTGDQPRRRYDPLRVALASRRGTDEVTMTFVEIEHLVGPLPRSARVHRAWWANDSKVQAQAWKAAGWRVGRVEQHGERVTFVRTEST</sequence>
<feature type="domain" description="SEFIR" evidence="2">
    <location>
        <begin position="8"/>
        <end position="150"/>
    </location>
</feature>
<feature type="compositionally biased region" description="Basic residues" evidence="1">
    <location>
        <begin position="169"/>
        <end position="179"/>
    </location>
</feature>
<dbReference type="Pfam" id="PF24698">
    <property type="entry name" value="DUF7662"/>
    <property type="match status" value="1"/>
</dbReference>
<protein>
    <recommendedName>
        <fullName evidence="2">SEFIR domain-containing protein</fullName>
    </recommendedName>
</protein>